<sequence length="262" mass="31021">MRVLFCSFIFLFTVLTGTAGNGLDRNPDVIKLESKYSLDLITDSFDGGDYAQRWAYWTTPDSADSVAFREFMVVFANEWNKYPVAWIKVNNLQKIAFVKNLTVSGQQRFAMPDPYDETLYYDIEYLIYGSEYVSEMIHHEFWHMIEEQNFGTMYFKSTVWCSFNRAGFRYGNGGSDAYTDGKYVDGEHTKLGFVTNYAMYGEEEDRGEVYCWFFTKRTWNLLNAWIIEDRILKNKFDWMLDFMETRVPEMDRAFFEKMNSQD</sequence>
<name>A0A644W8F6_9ZZZZ</name>
<gene>
    <name evidence="1" type="ORF">SDC9_46273</name>
</gene>
<dbReference type="AlphaFoldDB" id="A0A644W8F6"/>
<organism evidence="1">
    <name type="scientific">bioreactor metagenome</name>
    <dbReference type="NCBI Taxonomy" id="1076179"/>
    <lineage>
        <taxon>unclassified sequences</taxon>
        <taxon>metagenomes</taxon>
        <taxon>ecological metagenomes</taxon>
    </lineage>
</organism>
<protein>
    <submittedName>
        <fullName evidence="1">Uncharacterized protein</fullName>
    </submittedName>
</protein>
<dbReference type="EMBL" id="VSSQ01000705">
    <property type="protein sequence ID" value="MPM00050.1"/>
    <property type="molecule type" value="Genomic_DNA"/>
</dbReference>
<proteinExistence type="predicted"/>
<accession>A0A644W8F6</accession>
<evidence type="ECO:0000313" key="1">
    <source>
        <dbReference type="EMBL" id="MPM00050.1"/>
    </source>
</evidence>
<dbReference type="Gene3D" id="3.40.390.70">
    <property type="match status" value="1"/>
</dbReference>
<comment type="caution">
    <text evidence="1">The sequence shown here is derived from an EMBL/GenBank/DDBJ whole genome shotgun (WGS) entry which is preliminary data.</text>
</comment>
<reference evidence="1" key="1">
    <citation type="submission" date="2019-08" db="EMBL/GenBank/DDBJ databases">
        <authorList>
            <person name="Kucharzyk K."/>
            <person name="Murdoch R.W."/>
            <person name="Higgins S."/>
            <person name="Loffler F."/>
        </authorList>
    </citation>
    <scope>NUCLEOTIDE SEQUENCE</scope>
</reference>